<feature type="region of interest" description="Disordered" evidence="3">
    <location>
        <begin position="298"/>
        <end position="326"/>
    </location>
</feature>
<feature type="region of interest" description="Disordered" evidence="3">
    <location>
        <begin position="486"/>
        <end position="510"/>
    </location>
</feature>
<dbReference type="RefSeq" id="XP_007941786.1">
    <property type="nucleotide sequence ID" value="XM_007943595.1"/>
</dbReference>
<dbReference type="SUPFAM" id="SSF54928">
    <property type="entry name" value="RNA-binding domain, RBD"/>
    <property type="match status" value="1"/>
</dbReference>
<keyword evidence="1 2" id="KW-0694">RNA-binding</keyword>
<dbReference type="Pfam" id="PF00076">
    <property type="entry name" value="RRM_1"/>
    <property type="match status" value="1"/>
</dbReference>
<dbReference type="GO" id="GO:0000398">
    <property type="term" value="P:mRNA splicing, via spliceosome"/>
    <property type="evidence" value="ECO:0007669"/>
    <property type="project" value="TreeGrafter"/>
</dbReference>
<dbReference type="PANTHER" id="PTHR48026">
    <property type="entry name" value="HOMOLOGOUS TO DROSOPHILA SQD (SQUID) PROTEIN"/>
    <property type="match status" value="1"/>
</dbReference>
<feature type="domain" description="RRM" evidence="4">
    <location>
        <begin position="826"/>
        <end position="900"/>
    </location>
</feature>
<feature type="region of interest" description="Disordered" evidence="3">
    <location>
        <begin position="732"/>
        <end position="761"/>
    </location>
</feature>
<dbReference type="InterPro" id="IPR000504">
    <property type="entry name" value="RRM_dom"/>
</dbReference>
<gene>
    <name evidence="6" type="primary">RBM44</name>
</gene>
<sequence>MEATAVVATASGKAYYRNGGNLQKDEPSNSKKGKLLVISNGCKEIGCTVPGDDWDSRSERRANGKEISNIDPIDLLAPSCSVSEDTNREGTHSQSSGFEESIDYVFLNETYSIRYSDSKLKNESHTHLNSELEPEMKKKEEVFFDLLEHQGNRTSALEGSYRISDYDYKETFDSMRWHDPGEDSQQEYHSAEEQEYISDILSFDQTKALSRSNLEVGGLRNSGYEAQLAGNLVDDHVKLGSGSVLSLDSADGYGQEDVSKFQNSAMLREYHGLKHENCKEQETSLTYRTILDEIILSSTPENQESQSKSDFLNPQKASKTKVSMDELKSQITESKDFCGSTTGEKNMLQPLEDPRVLPQEKAFEVLLEPYKDCQTSWTSAFDDSRISACGYSHYQVLQNTSDSALDFSGPPPRIAVKDNQAAEDSYLAVANSNATNQTCSRDMQGTCLESAVEAAGCTVTVNQTVDVSADFRACFTTSRATSARPSVVSTSSNTEITMMNKKRPSEWQSEKQRSVACNTDWSHSQDCRDAQMAVTEGPGKSLSVDSLKPSGHVLNKDSLELRKTFDNADLKKHPEREVPLSKEMGKSLPAQCCQEAVQRAVKAELYLLRIHYQMCHRHCWDIYRLVMENKEGVKRNLTNNSAKKELGSALLSLLGDLKARYVSLKEKINKGIPLEELPPLSVESKLLSIFSAFASKLIEEETHVLSGAESELDNQNVHDDEDSLSLRKTLSQMSLSDHRHPKQDASPKNGGSDNGDINEGFSQLRLDDQDCKDYQEMSEDWFDAKENLTGVDVSGIRASQAEHDRCSTKLTPGMKNAESLRRDKGYLIHVGGLCPSVSEDDLKSLFQKYQVSEISIYGSSTNYRYASLAFKKNSDAKRAVTEMNGMEIGGKSVKVRLVKTPGEYTSPLASKNGSRMSVNNVERSTNKEINSVSCISQLPRTRPRHLGSKPDSEFFPFDQKGVKKNCKEIESAKLLPETLTQAVPSHPLNLRSLTKIMQRLAELHPEVSRDQIISALQEVRQRQEGRLNGLSVNTIVEMTSSVLKSSASI</sequence>
<dbReference type="PROSITE" id="PS50102">
    <property type="entry name" value="RRM"/>
    <property type="match status" value="1"/>
</dbReference>
<dbReference type="GeneID" id="103199332"/>
<dbReference type="OrthoDB" id="9941526at2759"/>
<accession>A0A8B7A6L2</accession>
<dbReference type="InterPro" id="IPR035979">
    <property type="entry name" value="RBD_domain_sf"/>
</dbReference>
<protein>
    <submittedName>
        <fullName evidence="6">RNA-binding protein 44</fullName>
    </submittedName>
</protein>
<evidence type="ECO:0000313" key="6">
    <source>
        <dbReference type="RefSeq" id="XP_007941786.1"/>
    </source>
</evidence>
<keyword evidence="5" id="KW-1185">Reference proteome</keyword>
<feature type="compositionally biased region" description="Basic and acidic residues" evidence="3">
    <location>
        <begin position="736"/>
        <end position="745"/>
    </location>
</feature>
<dbReference type="Pfam" id="PF24905">
    <property type="entry name" value="TTC3_9th"/>
    <property type="match status" value="1"/>
</dbReference>
<dbReference type="Gene3D" id="3.30.70.330">
    <property type="match status" value="1"/>
</dbReference>
<evidence type="ECO:0000256" key="2">
    <source>
        <dbReference type="PROSITE-ProRule" id="PRU00176"/>
    </source>
</evidence>
<feature type="compositionally biased region" description="Polar residues" evidence="3">
    <location>
        <begin position="298"/>
        <end position="321"/>
    </location>
</feature>
<organism evidence="5 6">
    <name type="scientific">Orycteropus afer afer</name>
    <dbReference type="NCBI Taxonomy" id="1230840"/>
    <lineage>
        <taxon>Eukaryota</taxon>
        <taxon>Metazoa</taxon>
        <taxon>Chordata</taxon>
        <taxon>Craniata</taxon>
        <taxon>Vertebrata</taxon>
        <taxon>Euteleostomi</taxon>
        <taxon>Mammalia</taxon>
        <taxon>Eutheria</taxon>
        <taxon>Afrotheria</taxon>
        <taxon>Tubulidentata</taxon>
        <taxon>Orycteropodidae</taxon>
        <taxon>Orycteropus</taxon>
    </lineage>
</organism>
<evidence type="ECO:0000313" key="5">
    <source>
        <dbReference type="Proteomes" id="UP000694850"/>
    </source>
</evidence>
<dbReference type="Proteomes" id="UP000694850">
    <property type="component" value="Unplaced"/>
</dbReference>
<dbReference type="GO" id="GO:0003730">
    <property type="term" value="F:mRNA 3'-UTR binding"/>
    <property type="evidence" value="ECO:0007669"/>
    <property type="project" value="TreeGrafter"/>
</dbReference>
<evidence type="ECO:0000256" key="3">
    <source>
        <dbReference type="SAM" id="MobiDB-lite"/>
    </source>
</evidence>
<feature type="compositionally biased region" description="Polar residues" evidence="3">
    <location>
        <begin position="486"/>
        <end position="497"/>
    </location>
</feature>
<proteinExistence type="predicted"/>
<evidence type="ECO:0000256" key="1">
    <source>
        <dbReference type="ARBA" id="ARBA00022884"/>
    </source>
</evidence>
<dbReference type="InterPro" id="IPR056870">
    <property type="entry name" value="TTC3/DZIP3/RBM44-like_helical"/>
</dbReference>
<dbReference type="PANTHER" id="PTHR48026:SF8">
    <property type="entry name" value="RNA-BINDING PROTEIN 44"/>
    <property type="match status" value="1"/>
</dbReference>
<name>A0A8B7A6L2_ORYAF</name>
<reference evidence="6" key="1">
    <citation type="submission" date="2025-08" db="UniProtKB">
        <authorList>
            <consortium name="RefSeq"/>
        </authorList>
    </citation>
    <scope>IDENTIFICATION</scope>
</reference>
<dbReference type="InterPro" id="IPR012677">
    <property type="entry name" value="Nucleotide-bd_a/b_plait_sf"/>
</dbReference>
<dbReference type="AlphaFoldDB" id="A0A8B7A6L2"/>
<dbReference type="CTD" id="375316"/>
<dbReference type="SMART" id="SM00360">
    <property type="entry name" value="RRM"/>
    <property type="match status" value="1"/>
</dbReference>
<evidence type="ECO:0000259" key="4">
    <source>
        <dbReference type="PROSITE" id="PS50102"/>
    </source>
</evidence>
<dbReference type="GO" id="GO:0071013">
    <property type="term" value="C:catalytic step 2 spliceosome"/>
    <property type="evidence" value="ECO:0007669"/>
    <property type="project" value="TreeGrafter"/>
</dbReference>